<feature type="domain" description="Protein kinase" evidence="1">
    <location>
        <begin position="1"/>
        <end position="218"/>
    </location>
</feature>
<dbReference type="AlphaFoldDB" id="A0A8H3R4V9"/>
<accession>A0A8H3R4V9</accession>
<dbReference type="GO" id="GO:0005524">
    <property type="term" value="F:ATP binding"/>
    <property type="evidence" value="ECO:0007669"/>
    <property type="project" value="InterPro"/>
</dbReference>
<dbReference type="PANTHER" id="PTHR45756:SF1">
    <property type="entry name" value="PROTEIN KINASE DOMAIN CONTAINING PROTEIN"/>
    <property type="match status" value="1"/>
</dbReference>
<keyword evidence="2" id="KW-0808">Transferase</keyword>
<gene>
    <name evidence="2" type="ORF">RCL2_003045400</name>
</gene>
<dbReference type="GO" id="GO:0004672">
    <property type="term" value="F:protein kinase activity"/>
    <property type="evidence" value="ECO:0007669"/>
    <property type="project" value="InterPro"/>
</dbReference>
<proteinExistence type="predicted"/>
<protein>
    <submittedName>
        <fullName evidence="2">Kinase-like domain-containing protein</fullName>
    </submittedName>
</protein>
<dbReference type="Proteomes" id="UP000615446">
    <property type="component" value="Unassembled WGS sequence"/>
</dbReference>
<sequence length="287" mass="32959">MVILYLWILKIINGKEINIAGDFPVVLKCLHNSQDITVEFLKEIGLYTLFYTSFISPCYGITKDPKSNNFMMVIPYAQYGRQHLNNNFNSLSWSEKIRILLDIANSGNILNYDKSVAQITDLGLCRPVNTKSSQDEYKNIYGVLPYVAPEVLRGKEYTKESDIYGLELLHMNICQGLRPKSDYKFPQFILDIIKQCLDADPLKRPKANELSDLLKKLYNELNLSDDDHEINKQIREANKINEKLTTTSSLYTSTTLSYNTNDDNSFGEYSESIDLIDFTKLNIDKSN</sequence>
<name>A0A8H3R4V9_9GLOM</name>
<dbReference type="EMBL" id="BLAL01000338">
    <property type="protein sequence ID" value="GET04151.1"/>
    <property type="molecule type" value="Genomic_DNA"/>
</dbReference>
<evidence type="ECO:0000313" key="2">
    <source>
        <dbReference type="EMBL" id="GET04151.1"/>
    </source>
</evidence>
<organism evidence="2 3">
    <name type="scientific">Rhizophagus clarus</name>
    <dbReference type="NCBI Taxonomy" id="94130"/>
    <lineage>
        <taxon>Eukaryota</taxon>
        <taxon>Fungi</taxon>
        <taxon>Fungi incertae sedis</taxon>
        <taxon>Mucoromycota</taxon>
        <taxon>Glomeromycotina</taxon>
        <taxon>Glomeromycetes</taxon>
        <taxon>Glomerales</taxon>
        <taxon>Glomeraceae</taxon>
        <taxon>Rhizophagus</taxon>
    </lineage>
</organism>
<dbReference type="Gene3D" id="1.10.510.10">
    <property type="entry name" value="Transferase(Phosphotransferase) domain 1"/>
    <property type="match status" value="2"/>
</dbReference>
<dbReference type="OrthoDB" id="2447167at2759"/>
<dbReference type="InterPro" id="IPR053215">
    <property type="entry name" value="TKL_Ser/Thr_kinase"/>
</dbReference>
<dbReference type="InterPro" id="IPR011009">
    <property type="entry name" value="Kinase-like_dom_sf"/>
</dbReference>
<reference evidence="2" key="1">
    <citation type="submission" date="2019-10" db="EMBL/GenBank/DDBJ databases">
        <title>Conservation and host-specific expression of non-tandemly repeated heterogenous ribosome RNA gene in arbuscular mycorrhizal fungi.</title>
        <authorList>
            <person name="Maeda T."/>
            <person name="Kobayashi Y."/>
            <person name="Nakagawa T."/>
            <person name="Ezawa T."/>
            <person name="Yamaguchi K."/>
            <person name="Bino T."/>
            <person name="Nishimoto Y."/>
            <person name="Shigenobu S."/>
            <person name="Kawaguchi M."/>
        </authorList>
    </citation>
    <scope>NUCLEOTIDE SEQUENCE</scope>
    <source>
        <strain evidence="2">HR1</strain>
    </source>
</reference>
<dbReference type="PROSITE" id="PS50011">
    <property type="entry name" value="PROTEIN_KINASE_DOM"/>
    <property type="match status" value="1"/>
</dbReference>
<dbReference type="InterPro" id="IPR000719">
    <property type="entry name" value="Prot_kinase_dom"/>
</dbReference>
<dbReference type="PANTHER" id="PTHR45756">
    <property type="entry name" value="PALMITOYLTRANSFERASE"/>
    <property type="match status" value="1"/>
</dbReference>
<dbReference type="SUPFAM" id="SSF56112">
    <property type="entry name" value="Protein kinase-like (PK-like)"/>
    <property type="match status" value="1"/>
</dbReference>
<evidence type="ECO:0000259" key="1">
    <source>
        <dbReference type="PROSITE" id="PS50011"/>
    </source>
</evidence>
<comment type="caution">
    <text evidence="2">The sequence shown here is derived from an EMBL/GenBank/DDBJ whole genome shotgun (WGS) entry which is preliminary data.</text>
</comment>
<dbReference type="Pfam" id="PF00069">
    <property type="entry name" value="Pkinase"/>
    <property type="match status" value="1"/>
</dbReference>
<keyword evidence="2" id="KW-0418">Kinase</keyword>
<evidence type="ECO:0000313" key="3">
    <source>
        <dbReference type="Proteomes" id="UP000615446"/>
    </source>
</evidence>